<feature type="signal peptide" evidence="2">
    <location>
        <begin position="1"/>
        <end position="21"/>
    </location>
</feature>
<evidence type="ECO:0000256" key="2">
    <source>
        <dbReference type="SAM" id="SignalP"/>
    </source>
</evidence>
<name>A0ABT7QYS4_9BACT</name>
<evidence type="ECO:0000313" key="3">
    <source>
        <dbReference type="EMBL" id="MDM5271982.1"/>
    </source>
</evidence>
<dbReference type="Proteomes" id="UP001169069">
    <property type="component" value="Unassembled WGS sequence"/>
</dbReference>
<proteinExistence type="predicted"/>
<evidence type="ECO:0000313" key="4">
    <source>
        <dbReference type="Proteomes" id="UP001169069"/>
    </source>
</evidence>
<dbReference type="RefSeq" id="WP_289413715.1">
    <property type="nucleotide sequence ID" value="NZ_JAQIBD010000002.1"/>
</dbReference>
<feature type="compositionally biased region" description="Basic and acidic residues" evidence="1">
    <location>
        <begin position="103"/>
        <end position="112"/>
    </location>
</feature>
<feature type="compositionally biased region" description="Acidic residues" evidence="1">
    <location>
        <begin position="155"/>
        <end position="177"/>
    </location>
</feature>
<dbReference type="EMBL" id="JAQIBD010000002">
    <property type="protein sequence ID" value="MDM5271982.1"/>
    <property type="molecule type" value="Genomic_DNA"/>
</dbReference>
<protein>
    <submittedName>
        <fullName evidence="3">Uncharacterized protein</fullName>
    </submittedName>
</protein>
<comment type="caution">
    <text evidence="3">The sequence shown here is derived from an EMBL/GenBank/DDBJ whole genome shotgun (WGS) entry which is preliminary data.</text>
</comment>
<feature type="compositionally biased region" description="Basic and acidic residues" evidence="1">
    <location>
        <begin position="125"/>
        <end position="154"/>
    </location>
</feature>
<evidence type="ECO:0000256" key="1">
    <source>
        <dbReference type="SAM" id="MobiDB-lite"/>
    </source>
</evidence>
<feature type="region of interest" description="Disordered" evidence="1">
    <location>
        <begin position="100"/>
        <end position="177"/>
    </location>
</feature>
<reference evidence="3" key="1">
    <citation type="submission" date="2023-01" db="EMBL/GenBank/DDBJ databases">
        <title>Sulfurovum sp. zt1-1 genome assembly.</title>
        <authorList>
            <person name="Wang J."/>
        </authorList>
    </citation>
    <scope>NUCLEOTIDE SEQUENCE</scope>
    <source>
        <strain evidence="3">Zt1-1</strain>
    </source>
</reference>
<feature type="chain" id="PRO_5045722994" evidence="2">
    <location>
        <begin position="22"/>
        <end position="177"/>
    </location>
</feature>
<keyword evidence="2" id="KW-0732">Signal</keyword>
<organism evidence="3 4">
    <name type="scientific">Sulfurovum zhangzhouensis</name>
    <dbReference type="NCBI Taxonomy" id="3019067"/>
    <lineage>
        <taxon>Bacteria</taxon>
        <taxon>Pseudomonadati</taxon>
        <taxon>Campylobacterota</taxon>
        <taxon>Epsilonproteobacteria</taxon>
        <taxon>Campylobacterales</taxon>
        <taxon>Sulfurovaceae</taxon>
        <taxon>Sulfurovum</taxon>
    </lineage>
</organism>
<gene>
    <name evidence="3" type="ORF">PGH07_07310</name>
</gene>
<keyword evidence="4" id="KW-1185">Reference proteome</keyword>
<sequence length="177" mass="20777">MRHLILSLLGAFLFSTTTLNANIDDKIEAIQKAPLHERFKLMNAFKKEILHMRDQERMTAISKLKSITNSQHSHQVIKEIKQASGAKPAKKERTFSYIKKRMKREEKTDHTIQNEIKANIEADSEEHIENETEDHVENEAEDHIENETEDHIENETEDHIEDETEDHIEDENEHDDD</sequence>
<accession>A0ABT7QYS4</accession>